<dbReference type="AlphaFoldDB" id="A0A0D3J1C3"/>
<dbReference type="GeneID" id="17263472"/>
<sequence length="241" mass="25963">MSRRCRLCDVDVTDEMVAAHLTGKRHKKLASTRMIVCPQSAELIWADESSCWEFRAAGAAGEAGAAEAAAPPSSSARQRRKAPRDAPTLDELLLPAVGDPQPPSVLSRLQQLLARLIVGFWAWLCSLRPRPEVKEQQRREAAAKKVANKVISKREKESQREAELRRQKQEKLAVNNRLAEELGVEAEGGVGELIARANNLLEIEASGSLKQQAEAALAALLGGDPPPSSDAGDGPAGKQPT</sequence>
<dbReference type="HOGENOM" id="CLU_1172544_0_0_1"/>
<evidence type="ECO:0000256" key="1">
    <source>
        <dbReference type="SAM" id="MobiDB-lite"/>
    </source>
</evidence>
<proteinExistence type="predicted"/>
<protein>
    <recommendedName>
        <fullName evidence="4">U1-type domain-containing protein</fullName>
    </recommendedName>
</protein>
<organism evidence="2 3">
    <name type="scientific">Emiliania huxleyi (strain CCMP1516)</name>
    <dbReference type="NCBI Taxonomy" id="280463"/>
    <lineage>
        <taxon>Eukaryota</taxon>
        <taxon>Haptista</taxon>
        <taxon>Haptophyta</taxon>
        <taxon>Prymnesiophyceae</taxon>
        <taxon>Isochrysidales</taxon>
        <taxon>Noelaerhabdaceae</taxon>
        <taxon>Emiliania</taxon>
    </lineage>
</organism>
<dbReference type="Proteomes" id="UP000013827">
    <property type="component" value="Unassembled WGS sequence"/>
</dbReference>
<evidence type="ECO:0000313" key="2">
    <source>
        <dbReference type="EnsemblProtists" id="EOD17308"/>
    </source>
</evidence>
<dbReference type="PaxDb" id="2903-EOD17308"/>
<keyword evidence="3" id="KW-1185">Reference proteome</keyword>
<reference evidence="3" key="1">
    <citation type="journal article" date="2013" name="Nature">
        <title>Pan genome of the phytoplankton Emiliania underpins its global distribution.</title>
        <authorList>
            <person name="Read B.A."/>
            <person name="Kegel J."/>
            <person name="Klute M.J."/>
            <person name="Kuo A."/>
            <person name="Lefebvre S.C."/>
            <person name="Maumus F."/>
            <person name="Mayer C."/>
            <person name="Miller J."/>
            <person name="Monier A."/>
            <person name="Salamov A."/>
            <person name="Young J."/>
            <person name="Aguilar M."/>
            <person name="Claverie J.M."/>
            <person name="Frickenhaus S."/>
            <person name="Gonzalez K."/>
            <person name="Herman E.K."/>
            <person name="Lin Y.C."/>
            <person name="Napier J."/>
            <person name="Ogata H."/>
            <person name="Sarno A.F."/>
            <person name="Shmutz J."/>
            <person name="Schroeder D."/>
            <person name="de Vargas C."/>
            <person name="Verret F."/>
            <person name="von Dassow P."/>
            <person name="Valentin K."/>
            <person name="Van de Peer Y."/>
            <person name="Wheeler G."/>
            <person name="Dacks J.B."/>
            <person name="Delwiche C.F."/>
            <person name="Dyhrman S.T."/>
            <person name="Glockner G."/>
            <person name="John U."/>
            <person name="Richards T."/>
            <person name="Worden A.Z."/>
            <person name="Zhang X."/>
            <person name="Grigoriev I.V."/>
            <person name="Allen A.E."/>
            <person name="Bidle K."/>
            <person name="Borodovsky M."/>
            <person name="Bowler C."/>
            <person name="Brownlee C."/>
            <person name="Cock J.M."/>
            <person name="Elias M."/>
            <person name="Gladyshev V.N."/>
            <person name="Groth M."/>
            <person name="Guda C."/>
            <person name="Hadaegh A."/>
            <person name="Iglesias-Rodriguez M.D."/>
            <person name="Jenkins J."/>
            <person name="Jones B.M."/>
            <person name="Lawson T."/>
            <person name="Leese F."/>
            <person name="Lindquist E."/>
            <person name="Lobanov A."/>
            <person name="Lomsadze A."/>
            <person name="Malik S.B."/>
            <person name="Marsh M.E."/>
            <person name="Mackinder L."/>
            <person name="Mock T."/>
            <person name="Mueller-Roeber B."/>
            <person name="Pagarete A."/>
            <person name="Parker M."/>
            <person name="Probert I."/>
            <person name="Quesneville H."/>
            <person name="Raines C."/>
            <person name="Rensing S.A."/>
            <person name="Riano-Pachon D.M."/>
            <person name="Richier S."/>
            <person name="Rokitta S."/>
            <person name="Shiraiwa Y."/>
            <person name="Soanes D.M."/>
            <person name="van der Giezen M."/>
            <person name="Wahlund T.M."/>
            <person name="Williams B."/>
            <person name="Wilson W."/>
            <person name="Wolfe G."/>
            <person name="Wurch L.L."/>
        </authorList>
    </citation>
    <scope>NUCLEOTIDE SEQUENCE</scope>
</reference>
<name>A0A0D3J1C3_EMIH1</name>
<feature type="region of interest" description="Disordered" evidence="1">
    <location>
        <begin position="220"/>
        <end position="241"/>
    </location>
</feature>
<accession>A0A0D3J1C3</accession>
<reference evidence="2" key="2">
    <citation type="submission" date="2024-10" db="UniProtKB">
        <authorList>
            <consortium name="EnsemblProtists"/>
        </authorList>
    </citation>
    <scope>IDENTIFICATION</scope>
</reference>
<evidence type="ECO:0008006" key="4">
    <source>
        <dbReference type="Google" id="ProtNLM"/>
    </source>
</evidence>
<dbReference type="Gene3D" id="3.30.160.60">
    <property type="entry name" value="Classic Zinc Finger"/>
    <property type="match status" value="1"/>
</dbReference>
<feature type="compositionally biased region" description="Low complexity" evidence="1">
    <location>
        <begin position="63"/>
        <end position="76"/>
    </location>
</feature>
<evidence type="ECO:0000313" key="3">
    <source>
        <dbReference type="Proteomes" id="UP000013827"/>
    </source>
</evidence>
<dbReference type="EnsemblProtists" id="EOD17308">
    <property type="protein sequence ID" value="EOD17308"/>
    <property type="gene ID" value="EMIHUDRAFT_244122"/>
</dbReference>
<dbReference type="RefSeq" id="XP_005769737.1">
    <property type="nucleotide sequence ID" value="XM_005769680.1"/>
</dbReference>
<feature type="region of interest" description="Disordered" evidence="1">
    <location>
        <begin position="63"/>
        <end position="85"/>
    </location>
</feature>
<dbReference type="KEGG" id="ehx:EMIHUDRAFT_244122"/>